<sequence length="64" mass="7459">TRSKNERNWKFNAIPSGRGETSYEENSCIGRGNRTQEFFVQEDTSTDFVLTCSVEYWITICLDQ</sequence>
<dbReference type="AlphaFoldDB" id="A0A482VDK3"/>
<evidence type="ECO:0000313" key="1">
    <source>
        <dbReference type="EMBL" id="RZB49915.1"/>
    </source>
</evidence>
<gene>
    <name evidence="1" type="ORF">BDFB_011082</name>
</gene>
<accession>A0A482VDK3</accession>
<reference evidence="1 2" key="1">
    <citation type="submission" date="2017-03" db="EMBL/GenBank/DDBJ databases">
        <title>Genome of the blue death feigning beetle - Asbolus verrucosus.</title>
        <authorList>
            <person name="Rider S.D."/>
        </authorList>
    </citation>
    <scope>NUCLEOTIDE SEQUENCE [LARGE SCALE GENOMIC DNA]</scope>
    <source>
        <strain evidence="1">Butters</strain>
        <tissue evidence="1">Head and leg muscle</tissue>
    </source>
</reference>
<dbReference type="EMBL" id="QDEB01111016">
    <property type="protein sequence ID" value="RZB49915.1"/>
    <property type="molecule type" value="Genomic_DNA"/>
</dbReference>
<keyword evidence="2" id="KW-1185">Reference proteome</keyword>
<proteinExistence type="predicted"/>
<evidence type="ECO:0000313" key="2">
    <source>
        <dbReference type="Proteomes" id="UP000292052"/>
    </source>
</evidence>
<feature type="non-terminal residue" evidence="1">
    <location>
        <position position="1"/>
    </location>
</feature>
<organism evidence="1 2">
    <name type="scientific">Asbolus verrucosus</name>
    <name type="common">Desert ironclad beetle</name>
    <dbReference type="NCBI Taxonomy" id="1661398"/>
    <lineage>
        <taxon>Eukaryota</taxon>
        <taxon>Metazoa</taxon>
        <taxon>Ecdysozoa</taxon>
        <taxon>Arthropoda</taxon>
        <taxon>Hexapoda</taxon>
        <taxon>Insecta</taxon>
        <taxon>Pterygota</taxon>
        <taxon>Neoptera</taxon>
        <taxon>Endopterygota</taxon>
        <taxon>Coleoptera</taxon>
        <taxon>Polyphaga</taxon>
        <taxon>Cucujiformia</taxon>
        <taxon>Tenebrionidae</taxon>
        <taxon>Pimeliinae</taxon>
        <taxon>Asbolus</taxon>
    </lineage>
</organism>
<dbReference type="Proteomes" id="UP000292052">
    <property type="component" value="Unassembled WGS sequence"/>
</dbReference>
<protein>
    <submittedName>
        <fullName evidence="1">Uncharacterized protein</fullName>
    </submittedName>
</protein>
<comment type="caution">
    <text evidence="1">The sequence shown here is derived from an EMBL/GenBank/DDBJ whole genome shotgun (WGS) entry which is preliminary data.</text>
</comment>
<name>A0A482VDK3_ASBVE</name>